<organism evidence="1 2">
    <name type="scientific">Cercophora scortea</name>
    <dbReference type="NCBI Taxonomy" id="314031"/>
    <lineage>
        <taxon>Eukaryota</taxon>
        <taxon>Fungi</taxon>
        <taxon>Dikarya</taxon>
        <taxon>Ascomycota</taxon>
        <taxon>Pezizomycotina</taxon>
        <taxon>Sordariomycetes</taxon>
        <taxon>Sordariomycetidae</taxon>
        <taxon>Sordariales</taxon>
        <taxon>Lasiosphaeriaceae</taxon>
        <taxon>Cercophora</taxon>
    </lineage>
</organism>
<dbReference type="EMBL" id="JAUEPO010000001">
    <property type="protein sequence ID" value="KAK3336914.1"/>
    <property type="molecule type" value="Genomic_DNA"/>
</dbReference>
<dbReference type="Proteomes" id="UP001286456">
    <property type="component" value="Unassembled WGS sequence"/>
</dbReference>
<sequence>MSSAGELILQHSQNIVENPKYISYTDKPWAQAYEPIRNLSVHSVIDQEGTFHATFDPAFLPLWEHEEEKRITESAHPPNTRFWRLETESDIEHWWHTEISDIVLSAWAQCPAIIQTCHTTPLRDVKIPEIVDSTYAVYIGNQRFPVAIGEMKRNLIGWDHWQNGRLSAAQQKLARELRGYADKYECPQTFCWDGEHLLILQFRARKPEHIRNADCPVDCWVIPAKGSTCTLRYALHRLMVQGFRRCQAVAAAKPLSLTKYFVW</sequence>
<reference evidence="1" key="1">
    <citation type="journal article" date="2023" name="Mol. Phylogenet. Evol.">
        <title>Genome-scale phylogeny and comparative genomics of the fungal order Sordariales.</title>
        <authorList>
            <person name="Hensen N."/>
            <person name="Bonometti L."/>
            <person name="Westerberg I."/>
            <person name="Brannstrom I.O."/>
            <person name="Guillou S."/>
            <person name="Cros-Aarteil S."/>
            <person name="Calhoun S."/>
            <person name="Haridas S."/>
            <person name="Kuo A."/>
            <person name="Mondo S."/>
            <person name="Pangilinan J."/>
            <person name="Riley R."/>
            <person name="LaButti K."/>
            <person name="Andreopoulos B."/>
            <person name="Lipzen A."/>
            <person name="Chen C."/>
            <person name="Yan M."/>
            <person name="Daum C."/>
            <person name="Ng V."/>
            <person name="Clum A."/>
            <person name="Steindorff A."/>
            <person name="Ohm R.A."/>
            <person name="Martin F."/>
            <person name="Silar P."/>
            <person name="Natvig D.O."/>
            <person name="Lalanne C."/>
            <person name="Gautier V."/>
            <person name="Ament-Velasquez S.L."/>
            <person name="Kruys A."/>
            <person name="Hutchinson M.I."/>
            <person name="Powell A.J."/>
            <person name="Barry K."/>
            <person name="Miller A.N."/>
            <person name="Grigoriev I.V."/>
            <person name="Debuchy R."/>
            <person name="Gladieux P."/>
            <person name="Hiltunen Thoren M."/>
            <person name="Johannesson H."/>
        </authorList>
    </citation>
    <scope>NUCLEOTIDE SEQUENCE</scope>
    <source>
        <strain evidence="1">SMH4131-1</strain>
    </source>
</reference>
<evidence type="ECO:0000313" key="1">
    <source>
        <dbReference type="EMBL" id="KAK3336914.1"/>
    </source>
</evidence>
<reference evidence="1" key="2">
    <citation type="submission" date="2023-06" db="EMBL/GenBank/DDBJ databases">
        <authorList>
            <consortium name="Lawrence Berkeley National Laboratory"/>
            <person name="Haridas S."/>
            <person name="Hensen N."/>
            <person name="Bonometti L."/>
            <person name="Westerberg I."/>
            <person name="Brannstrom I.O."/>
            <person name="Guillou S."/>
            <person name="Cros-Aarteil S."/>
            <person name="Calhoun S."/>
            <person name="Kuo A."/>
            <person name="Mondo S."/>
            <person name="Pangilinan J."/>
            <person name="Riley R."/>
            <person name="Labutti K."/>
            <person name="Andreopoulos B."/>
            <person name="Lipzen A."/>
            <person name="Chen C."/>
            <person name="Yanf M."/>
            <person name="Daum C."/>
            <person name="Ng V."/>
            <person name="Clum A."/>
            <person name="Steindorff A."/>
            <person name="Ohm R."/>
            <person name="Martin F."/>
            <person name="Silar P."/>
            <person name="Natvig D."/>
            <person name="Lalanne C."/>
            <person name="Gautier V."/>
            <person name="Ament-Velasquez S.L."/>
            <person name="Kruys A."/>
            <person name="Hutchinson M.I."/>
            <person name="Powell A.J."/>
            <person name="Barry K."/>
            <person name="Miller A.N."/>
            <person name="Grigoriev I.V."/>
            <person name="Debuchy R."/>
            <person name="Gladieux P."/>
            <person name="Thoren M.H."/>
            <person name="Johannesson H."/>
        </authorList>
    </citation>
    <scope>NUCLEOTIDE SEQUENCE</scope>
    <source>
        <strain evidence="1">SMH4131-1</strain>
    </source>
</reference>
<protein>
    <submittedName>
        <fullName evidence="1">Uncharacterized protein</fullName>
    </submittedName>
</protein>
<evidence type="ECO:0000313" key="2">
    <source>
        <dbReference type="Proteomes" id="UP001286456"/>
    </source>
</evidence>
<dbReference type="AlphaFoldDB" id="A0AAE0J4W7"/>
<accession>A0AAE0J4W7</accession>
<comment type="caution">
    <text evidence="1">The sequence shown here is derived from an EMBL/GenBank/DDBJ whole genome shotgun (WGS) entry which is preliminary data.</text>
</comment>
<name>A0AAE0J4W7_9PEZI</name>
<keyword evidence="2" id="KW-1185">Reference proteome</keyword>
<gene>
    <name evidence="1" type="ORF">B0T19DRAFT_447695</name>
</gene>
<proteinExistence type="predicted"/>